<feature type="domain" description="SPOR" evidence="3">
    <location>
        <begin position="171"/>
        <end position="249"/>
    </location>
</feature>
<proteinExistence type="predicted"/>
<dbReference type="SUPFAM" id="SSF110997">
    <property type="entry name" value="Sporulation related repeat"/>
    <property type="match status" value="1"/>
</dbReference>
<name>A0A8H9MA07_9BURK</name>
<keyword evidence="5" id="KW-1185">Reference proteome</keyword>
<dbReference type="GO" id="GO:0042834">
    <property type="term" value="F:peptidoglycan binding"/>
    <property type="evidence" value="ECO:0007669"/>
    <property type="project" value="InterPro"/>
</dbReference>
<dbReference type="PANTHER" id="PTHR38687">
    <property type="entry name" value="CELL DIVISION PROTEIN DEDD-RELATED"/>
    <property type="match status" value="1"/>
</dbReference>
<dbReference type="RefSeq" id="WP_189393759.1">
    <property type="nucleotide sequence ID" value="NZ_BMZN01000005.1"/>
</dbReference>
<dbReference type="InterPro" id="IPR036680">
    <property type="entry name" value="SPOR-like_sf"/>
</dbReference>
<gene>
    <name evidence="4" type="ORF">GCM10010096_33020</name>
</gene>
<dbReference type="GO" id="GO:0032153">
    <property type="term" value="C:cell division site"/>
    <property type="evidence" value="ECO:0007669"/>
    <property type="project" value="TreeGrafter"/>
</dbReference>
<dbReference type="PANTHER" id="PTHR38687:SF1">
    <property type="entry name" value="CELL DIVISION PROTEIN DEDD"/>
    <property type="match status" value="1"/>
</dbReference>
<feature type="region of interest" description="Disordered" evidence="1">
    <location>
        <begin position="64"/>
        <end position="171"/>
    </location>
</feature>
<comment type="caution">
    <text evidence="4">The sequence shown here is derived from an EMBL/GenBank/DDBJ whole genome shotgun (WGS) entry which is preliminary data.</text>
</comment>
<dbReference type="Gene3D" id="3.30.70.1070">
    <property type="entry name" value="Sporulation related repeat"/>
    <property type="match status" value="1"/>
</dbReference>
<feature type="compositionally biased region" description="Low complexity" evidence="1">
    <location>
        <begin position="129"/>
        <end position="157"/>
    </location>
</feature>
<feature type="compositionally biased region" description="Polar residues" evidence="1">
    <location>
        <begin position="116"/>
        <end position="128"/>
    </location>
</feature>
<accession>A0A8H9MA07</accession>
<evidence type="ECO:0000313" key="4">
    <source>
        <dbReference type="EMBL" id="GHC57300.1"/>
    </source>
</evidence>
<keyword evidence="2" id="KW-0812">Transmembrane</keyword>
<keyword evidence="2" id="KW-1133">Transmembrane helix</keyword>
<dbReference type="PROSITE" id="PS51724">
    <property type="entry name" value="SPOR"/>
    <property type="match status" value="1"/>
</dbReference>
<dbReference type="AlphaFoldDB" id="A0A8H9MA07"/>
<keyword evidence="4" id="KW-0131">Cell cycle</keyword>
<dbReference type="InterPro" id="IPR052521">
    <property type="entry name" value="Cell_div_SPOR-domain"/>
</dbReference>
<evidence type="ECO:0000259" key="3">
    <source>
        <dbReference type="PROSITE" id="PS51724"/>
    </source>
</evidence>
<keyword evidence="2" id="KW-0472">Membrane</keyword>
<dbReference type="InterPro" id="IPR007730">
    <property type="entry name" value="SPOR-like_dom"/>
</dbReference>
<reference evidence="5" key="1">
    <citation type="journal article" date="2019" name="Int. J. Syst. Evol. Microbiol.">
        <title>The Global Catalogue of Microorganisms (GCM) 10K type strain sequencing project: providing services to taxonomists for standard genome sequencing and annotation.</title>
        <authorList>
            <consortium name="The Broad Institute Genomics Platform"/>
            <consortium name="The Broad Institute Genome Sequencing Center for Infectious Disease"/>
            <person name="Wu L."/>
            <person name="Ma J."/>
        </authorList>
    </citation>
    <scope>NUCLEOTIDE SEQUENCE [LARGE SCALE GENOMIC DNA]</scope>
    <source>
        <strain evidence="5">KCTC 42083</strain>
    </source>
</reference>
<dbReference type="EMBL" id="BMZN01000005">
    <property type="protein sequence ID" value="GHC57300.1"/>
    <property type="molecule type" value="Genomic_DNA"/>
</dbReference>
<evidence type="ECO:0000256" key="2">
    <source>
        <dbReference type="SAM" id="Phobius"/>
    </source>
</evidence>
<dbReference type="GO" id="GO:0032506">
    <property type="term" value="P:cytokinetic process"/>
    <property type="evidence" value="ECO:0007669"/>
    <property type="project" value="TreeGrafter"/>
</dbReference>
<keyword evidence="4" id="KW-0132">Cell division</keyword>
<dbReference type="Pfam" id="PF05036">
    <property type="entry name" value="SPOR"/>
    <property type="match status" value="1"/>
</dbReference>
<dbReference type="GO" id="GO:0030428">
    <property type="term" value="C:cell septum"/>
    <property type="evidence" value="ECO:0007669"/>
    <property type="project" value="TreeGrafter"/>
</dbReference>
<dbReference type="Proteomes" id="UP000608923">
    <property type="component" value="Unassembled WGS sequence"/>
</dbReference>
<evidence type="ECO:0000256" key="1">
    <source>
        <dbReference type="SAM" id="MobiDB-lite"/>
    </source>
</evidence>
<sequence>MARARKKSSSSGGTYTGILIGLILGLGAAVAVALFVTKVPMPFVDKASRDNPTVALPEGRDLLDPNRDLYGSSAGQTPPPAIGAIPGLTLPPVTLPSGPKPAAPDALGDLIATLPSMGTESARQPDTRNTAPAAPAANAPVTPAAPVTQAPAASKPATPAPAAPAAANKPATTSTPYYLQAGAFRSNADAEAMKARLLMLGFDASVQSAQVNGSTVNRVRMGPFKGIDEMNRTRSRLAEEKIDTSVVRP</sequence>
<evidence type="ECO:0000313" key="5">
    <source>
        <dbReference type="Proteomes" id="UP000608923"/>
    </source>
</evidence>
<protein>
    <submittedName>
        <fullName evidence="4">Cell division protein</fullName>
    </submittedName>
</protein>
<feature type="transmembrane region" description="Helical" evidence="2">
    <location>
        <begin position="12"/>
        <end position="36"/>
    </location>
</feature>
<organism evidence="4 5">
    <name type="scientific">Alcaligenes pakistanensis</name>
    <dbReference type="NCBI Taxonomy" id="1482717"/>
    <lineage>
        <taxon>Bacteria</taxon>
        <taxon>Pseudomonadati</taxon>
        <taxon>Pseudomonadota</taxon>
        <taxon>Betaproteobacteria</taxon>
        <taxon>Burkholderiales</taxon>
        <taxon>Alcaligenaceae</taxon>
        <taxon>Alcaligenes</taxon>
    </lineage>
</organism>